<evidence type="ECO:0000256" key="12">
    <source>
        <dbReference type="ARBA" id="ARBA00023124"/>
    </source>
</evidence>
<dbReference type="GO" id="GO:0000166">
    <property type="term" value="F:nucleotide binding"/>
    <property type="evidence" value="ECO:0007669"/>
    <property type="project" value="UniProtKB-KW"/>
</dbReference>
<proteinExistence type="predicted"/>
<keyword evidence="8" id="KW-0479">Metal-binding</keyword>
<keyword evidence="11" id="KW-0378">Hydrolase</keyword>
<evidence type="ECO:0000256" key="8">
    <source>
        <dbReference type="ARBA" id="ARBA00022723"/>
    </source>
</evidence>
<dbReference type="PROSITE" id="PS52020">
    <property type="entry name" value="CRESS_DNA_REP"/>
    <property type="match status" value="1"/>
</dbReference>
<evidence type="ECO:0000256" key="10">
    <source>
        <dbReference type="ARBA" id="ARBA00022759"/>
    </source>
</evidence>
<name>A0A8A4XCM0_9VIRU</name>
<keyword evidence="9" id="KW-0547">Nucleotide-binding</keyword>
<comment type="subcellular location">
    <subcellularLocation>
        <location evidence="1">Host nucleus</location>
    </subcellularLocation>
</comment>
<evidence type="ECO:0000256" key="1">
    <source>
        <dbReference type="ARBA" id="ARBA00004147"/>
    </source>
</evidence>
<evidence type="ECO:0000256" key="9">
    <source>
        <dbReference type="ARBA" id="ARBA00022741"/>
    </source>
</evidence>
<dbReference type="SUPFAM" id="SSF52540">
    <property type="entry name" value="P-loop containing nucleoside triphosphate hydrolases"/>
    <property type="match status" value="1"/>
</dbReference>
<dbReference type="Gene3D" id="3.40.1310.20">
    <property type="match status" value="1"/>
</dbReference>
<dbReference type="InterPro" id="IPR049912">
    <property type="entry name" value="CRESS_DNA_REP"/>
</dbReference>
<keyword evidence="5" id="KW-0548">Nucleotidyltransferase</keyword>
<evidence type="ECO:0000256" key="5">
    <source>
        <dbReference type="ARBA" id="ARBA00022695"/>
    </source>
</evidence>
<dbReference type="InterPro" id="IPR022692">
    <property type="entry name" value="Gemini_AL1_REP_central"/>
</dbReference>
<dbReference type="GO" id="GO:0042025">
    <property type="term" value="C:host cell nucleus"/>
    <property type="evidence" value="ECO:0007669"/>
    <property type="project" value="UniProtKB-SubCell"/>
</dbReference>
<keyword evidence="10" id="KW-0255">Endonuclease</keyword>
<dbReference type="InterPro" id="IPR027417">
    <property type="entry name" value="P-loop_NTPase"/>
</dbReference>
<dbReference type="GO" id="GO:0003677">
    <property type="term" value="F:DNA binding"/>
    <property type="evidence" value="ECO:0007669"/>
    <property type="project" value="UniProtKB-KW"/>
</dbReference>
<evidence type="ECO:0000256" key="2">
    <source>
        <dbReference type="ARBA" id="ARBA00014531"/>
    </source>
</evidence>
<dbReference type="EMBL" id="MW182882">
    <property type="protein sequence ID" value="QTE03572.1"/>
    <property type="molecule type" value="Genomic_DNA"/>
</dbReference>
<evidence type="ECO:0000256" key="6">
    <source>
        <dbReference type="ARBA" id="ARBA00022705"/>
    </source>
</evidence>
<accession>A0A8A4XCM0</accession>
<dbReference type="GO" id="GO:0046872">
    <property type="term" value="F:metal ion binding"/>
    <property type="evidence" value="ECO:0007669"/>
    <property type="project" value="UniProtKB-KW"/>
</dbReference>
<keyword evidence="12" id="KW-0190">Covalent protein-DNA linkage</keyword>
<evidence type="ECO:0000256" key="4">
    <source>
        <dbReference type="ARBA" id="ARBA00022679"/>
    </source>
</evidence>
<dbReference type="Pfam" id="PF02407">
    <property type="entry name" value="Viral_Rep"/>
    <property type="match status" value="1"/>
</dbReference>
<keyword evidence="13" id="KW-0238">DNA-binding</keyword>
<evidence type="ECO:0000256" key="11">
    <source>
        <dbReference type="ARBA" id="ARBA00022801"/>
    </source>
</evidence>
<evidence type="ECO:0000256" key="7">
    <source>
        <dbReference type="ARBA" id="ARBA00022722"/>
    </source>
</evidence>
<dbReference type="GO" id="GO:0016888">
    <property type="term" value="F:DNA endonuclease activity, producing 5'-phosphomonoesters"/>
    <property type="evidence" value="ECO:0007669"/>
    <property type="project" value="InterPro"/>
</dbReference>
<dbReference type="GO" id="GO:0016779">
    <property type="term" value="F:nucleotidyltransferase activity"/>
    <property type="evidence" value="ECO:0007669"/>
    <property type="project" value="UniProtKB-KW"/>
</dbReference>
<keyword evidence="4" id="KW-0808">Transferase</keyword>
<evidence type="ECO:0000259" key="14">
    <source>
        <dbReference type="PROSITE" id="PS52020"/>
    </source>
</evidence>
<keyword evidence="3" id="KW-1048">Host nucleus</keyword>
<evidence type="ECO:0000256" key="3">
    <source>
        <dbReference type="ARBA" id="ARBA00022562"/>
    </source>
</evidence>
<dbReference type="GO" id="GO:0006260">
    <property type="term" value="P:DNA replication"/>
    <property type="evidence" value="ECO:0007669"/>
    <property type="project" value="UniProtKB-KW"/>
</dbReference>
<keyword evidence="7" id="KW-0540">Nuclease</keyword>
<evidence type="ECO:0000256" key="13">
    <source>
        <dbReference type="ARBA" id="ARBA00023125"/>
    </source>
</evidence>
<reference evidence="15" key="1">
    <citation type="submission" date="2020-10" db="EMBL/GenBank/DDBJ databases">
        <title>CRESS DNA virus dark matter in the feces of wild birds.</title>
        <authorList>
            <person name="Yang S."/>
            <person name="Zhang W."/>
        </authorList>
    </citation>
    <scope>NUCLEOTIDE SEQUENCE</scope>
    <source>
        <strain evidence="15">Rfb93usv3</strain>
    </source>
</reference>
<organism evidence="15">
    <name type="scientific">Tarsiger cyanurus CRESS-DNA-virus sp</name>
    <dbReference type="NCBI Taxonomy" id="2815060"/>
    <lineage>
        <taxon>Viruses</taxon>
        <taxon>Monodnaviria</taxon>
        <taxon>Shotokuvirae</taxon>
        <taxon>Cressdnaviricota</taxon>
    </lineage>
</organism>
<keyword evidence="6" id="KW-0235">DNA replication</keyword>
<evidence type="ECO:0000313" key="15">
    <source>
        <dbReference type="EMBL" id="QTE03572.1"/>
    </source>
</evidence>
<sequence>MPAAQEWKYVCFTSFAVDCPTRGDQVSYLVFQRESAGTTNREHWQGYAETAGRGRSVSWWQSALGIGKAHVERRKGTAQEAANYCRKEDTRLWGPYESGSISVPGNGGTKRGRDSSAAYIRAAAEAKDWREYIAILAEEDPQGVARSFNSIKTYAQHLFPEEEFPPYVAPNWCDKAWVLPNDLRRWVEVESIKKDRPKCLVLVGASRLGKTQWARSLGRHMYWRGMTNITHWDKDAKFLIFDDIEWDFIPQKKSLLTCMGEATVTDKYRAKKTVVVDKVAIVLCNSFDLESVKESDYWAANVCVVRVNQPLFDSSQSSINF</sequence>
<protein>
    <recommendedName>
        <fullName evidence="2">Replication-associated protein</fullName>
    </recommendedName>
</protein>
<dbReference type="Pfam" id="PF08283">
    <property type="entry name" value="Gemini_AL1_M"/>
    <property type="match status" value="1"/>
</dbReference>
<feature type="domain" description="CRESS-DNA virus Rep endonuclease" evidence="14">
    <location>
        <begin position="1"/>
        <end position="101"/>
    </location>
</feature>